<dbReference type="Gene3D" id="3.40.830.10">
    <property type="entry name" value="LigB-like"/>
    <property type="match status" value="1"/>
</dbReference>
<dbReference type="PIRSF" id="PIRSF006157">
    <property type="entry name" value="Doxgns_DODA"/>
    <property type="match status" value="1"/>
</dbReference>
<keyword evidence="3" id="KW-0479">Metal-binding</keyword>
<dbReference type="GO" id="GO:0016702">
    <property type="term" value="F:oxidoreductase activity, acting on single donors with incorporation of molecular oxygen, incorporation of two atoms of oxygen"/>
    <property type="evidence" value="ECO:0007669"/>
    <property type="project" value="UniProtKB-ARBA"/>
</dbReference>
<comment type="cofactor">
    <cofactor evidence="1">
        <name>Zn(2+)</name>
        <dbReference type="ChEBI" id="CHEBI:29105"/>
    </cofactor>
</comment>
<proteinExistence type="inferred from homology"/>
<dbReference type="GO" id="GO:0008270">
    <property type="term" value="F:zinc ion binding"/>
    <property type="evidence" value="ECO:0007669"/>
    <property type="project" value="InterPro"/>
</dbReference>
<dbReference type="EMBL" id="MVBK01000035">
    <property type="protein sequence ID" value="OOG25698.1"/>
    <property type="molecule type" value="Genomic_DNA"/>
</dbReference>
<dbReference type="SUPFAM" id="SSF53213">
    <property type="entry name" value="LigB-like"/>
    <property type="match status" value="1"/>
</dbReference>
<dbReference type="STRING" id="108003.B1C78_06245"/>
<dbReference type="Pfam" id="PF02900">
    <property type="entry name" value="LigB"/>
    <property type="match status" value="1"/>
</dbReference>
<evidence type="ECO:0000259" key="6">
    <source>
        <dbReference type="Pfam" id="PF02900"/>
    </source>
</evidence>
<dbReference type="PANTHER" id="PTHR30096:SF0">
    <property type="entry name" value="4,5-DOPA DIOXYGENASE EXTRADIOL-LIKE PROTEIN"/>
    <property type="match status" value="1"/>
</dbReference>
<feature type="domain" description="Extradiol ring-cleavage dioxygenase class III enzyme subunit B" evidence="6">
    <location>
        <begin position="33"/>
        <end position="246"/>
    </location>
</feature>
<accession>A0A1V3NLE2</accession>
<dbReference type="CDD" id="cd07363">
    <property type="entry name" value="45_DOPA_Dioxygenase"/>
    <property type="match status" value="1"/>
</dbReference>
<comment type="caution">
    <text evidence="7">The sequence shown here is derived from an EMBL/GenBank/DDBJ whole genome shotgun (WGS) entry which is preliminary data.</text>
</comment>
<dbReference type="Proteomes" id="UP000189462">
    <property type="component" value="Unassembled WGS sequence"/>
</dbReference>
<dbReference type="InterPro" id="IPR014436">
    <property type="entry name" value="Extradiol_dOase_DODA"/>
</dbReference>
<dbReference type="InterPro" id="IPR004183">
    <property type="entry name" value="Xdiol_dOase_suB"/>
</dbReference>
<name>A0A1V3NLE2_9GAMM</name>
<evidence type="ECO:0000313" key="7">
    <source>
        <dbReference type="EMBL" id="OOG25698.1"/>
    </source>
</evidence>
<evidence type="ECO:0000256" key="5">
    <source>
        <dbReference type="ARBA" id="ARBA00023002"/>
    </source>
</evidence>
<keyword evidence="4" id="KW-0862">Zinc</keyword>
<evidence type="ECO:0000256" key="1">
    <source>
        <dbReference type="ARBA" id="ARBA00001947"/>
    </source>
</evidence>
<gene>
    <name evidence="7" type="ORF">B1C78_06245</name>
</gene>
<evidence type="ECO:0000256" key="2">
    <source>
        <dbReference type="ARBA" id="ARBA00007581"/>
    </source>
</evidence>
<evidence type="ECO:0000256" key="3">
    <source>
        <dbReference type="ARBA" id="ARBA00022723"/>
    </source>
</evidence>
<reference evidence="7 8" key="1">
    <citation type="submission" date="2017-02" db="EMBL/GenBank/DDBJ databases">
        <title>Genomic diversity within the haloalkaliphilic genus Thioalkalivibrio.</title>
        <authorList>
            <person name="Ahn A.-C."/>
            <person name="Meier-Kolthoff J."/>
            <person name="Overmars L."/>
            <person name="Richter M."/>
            <person name="Woyke T."/>
            <person name="Sorokin D.Y."/>
            <person name="Muyzer G."/>
        </authorList>
    </citation>
    <scope>NUCLEOTIDE SEQUENCE [LARGE SCALE GENOMIC DNA]</scope>
    <source>
        <strain evidence="7 8">ALJD</strain>
    </source>
</reference>
<dbReference type="GO" id="GO:0008198">
    <property type="term" value="F:ferrous iron binding"/>
    <property type="evidence" value="ECO:0007669"/>
    <property type="project" value="InterPro"/>
</dbReference>
<keyword evidence="5" id="KW-0560">Oxidoreductase</keyword>
<evidence type="ECO:0000256" key="4">
    <source>
        <dbReference type="ARBA" id="ARBA00022833"/>
    </source>
</evidence>
<dbReference type="PANTHER" id="PTHR30096">
    <property type="entry name" value="4,5-DOPA DIOXYGENASE EXTRADIOL-LIKE PROTEIN"/>
    <property type="match status" value="1"/>
</dbReference>
<comment type="similarity">
    <text evidence="2">Belongs to the DODA-type extradiol aromatic ring-opening dioxygenase family.</text>
</comment>
<evidence type="ECO:0000313" key="8">
    <source>
        <dbReference type="Proteomes" id="UP000189462"/>
    </source>
</evidence>
<keyword evidence="8" id="KW-1185">Reference proteome</keyword>
<organism evidence="7 8">
    <name type="scientific">Thioalkalivibrio denitrificans</name>
    <dbReference type="NCBI Taxonomy" id="108003"/>
    <lineage>
        <taxon>Bacteria</taxon>
        <taxon>Pseudomonadati</taxon>
        <taxon>Pseudomonadota</taxon>
        <taxon>Gammaproteobacteria</taxon>
        <taxon>Chromatiales</taxon>
        <taxon>Ectothiorhodospiraceae</taxon>
        <taxon>Thioalkalivibrio</taxon>
    </lineage>
</organism>
<dbReference type="RefSeq" id="WP_217698010.1">
    <property type="nucleotide sequence ID" value="NZ_MVBK01000035.1"/>
</dbReference>
<protein>
    <submittedName>
        <fullName evidence="7">Dioxygenase</fullName>
    </submittedName>
</protein>
<keyword evidence="7" id="KW-0223">Dioxygenase</keyword>
<sequence length="268" mass="29134">MSRRSAPILYIPHGGGPLPLMGDPGHRELAAFLRAVSSTLETPSAIVVISAHWETDVPMLTGAGRPGLIYDYYGFPEEAYRVHYPAPGDPQLAGELQQRLEAAGLQGRTDPRRGFDHGLFIPLKLMYPDAQIPCVQLSLLDSLDPAAHIALGRAVADVRDEGVMVLGSGLSFHNMRALMDPGMNDNGAVDGFHGWLTETCTSPDLSPQDRERRLCAWQDAPGARFCHPREEHLLPLHVCYGVACGQTPAAQVVFDGPVMGRRAVALQW</sequence>
<dbReference type="AlphaFoldDB" id="A0A1V3NLE2"/>